<evidence type="ECO:0000313" key="2">
    <source>
        <dbReference type="Proteomes" id="UP000813463"/>
    </source>
</evidence>
<dbReference type="PANTHER" id="PTHR47074">
    <property type="entry name" value="BNAC02G40300D PROTEIN"/>
    <property type="match status" value="1"/>
</dbReference>
<dbReference type="InterPro" id="IPR044730">
    <property type="entry name" value="RNase_H-like_dom_plant"/>
</dbReference>
<accession>A0ABM3QR32</accession>
<keyword evidence="2" id="KW-1185">Reference proteome</keyword>
<dbReference type="InterPro" id="IPR002156">
    <property type="entry name" value="RNaseH_domain"/>
</dbReference>
<reference evidence="3" key="2">
    <citation type="submission" date="2025-08" db="UniProtKB">
        <authorList>
            <consortium name="RefSeq"/>
        </authorList>
    </citation>
    <scope>IDENTIFICATION</scope>
    <source>
        <tissue evidence="3">Leaf</tissue>
    </source>
</reference>
<dbReference type="CDD" id="cd06222">
    <property type="entry name" value="RNase_H_like"/>
    <property type="match status" value="1"/>
</dbReference>
<dbReference type="Proteomes" id="UP000813463">
    <property type="component" value="Chromosome 5"/>
</dbReference>
<dbReference type="PANTHER" id="PTHR47074:SF21">
    <property type="entry name" value="RNASE H TYPE-1 DOMAIN-CONTAINING PROTEIN"/>
    <property type="match status" value="1"/>
</dbReference>
<dbReference type="GeneID" id="130461678"/>
<sequence length="223" mass="25026">MTMMYIWQFWNDRNCWVFEKKKANPMISCTRTLRLLGEFEAACERDETSAGVRDAATEQHTWLAPILGRSKLNTDAAVTKEGKVGLGMVVRDAVGDVLMIAGSKGTEKRQVLHAEADALLFGLRYSYDAGFRRLEVEVDNQTLAALVAGKTKVFSATQIVVNDIIDFAKKLEVCSFGFSRRTCNKVPHSMAKASLDFEEDLVWMEECPPYVLPFVQKDKASNE</sequence>
<name>A0ABM3QR32_SPIOL</name>
<gene>
    <name evidence="3" type="primary">LOC130461678</name>
</gene>
<dbReference type="InterPro" id="IPR052929">
    <property type="entry name" value="RNase_H-like_EbsB-rel"/>
</dbReference>
<protein>
    <recommendedName>
        <fullName evidence="1">RNase H type-1 domain-containing protein</fullName>
    </recommendedName>
</protein>
<reference evidence="2" key="1">
    <citation type="journal article" date="2021" name="Nat. Commun.">
        <title>Genomic analyses provide insights into spinach domestication and the genetic basis of agronomic traits.</title>
        <authorList>
            <person name="Cai X."/>
            <person name="Sun X."/>
            <person name="Xu C."/>
            <person name="Sun H."/>
            <person name="Wang X."/>
            <person name="Ge C."/>
            <person name="Zhang Z."/>
            <person name="Wang Q."/>
            <person name="Fei Z."/>
            <person name="Jiao C."/>
            <person name="Wang Q."/>
        </authorList>
    </citation>
    <scope>NUCLEOTIDE SEQUENCE [LARGE SCALE GENOMIC DNA]</scope>
    <source>
        <strain evidence="2">cv. Varoflay</strain>
    </source>
</reference>
<feature type="domain" description="RNase H type-1" evidence="1">
    <location>
        <begin position="73"/>
        <end position="193"/>
    </location>
</feature>
<evidence type="ECO:0000313" key="3">
    <source>
        <dbReference type="RefSeq" id="XP_056685827.1"/>
    </source>
</evidence>
<dbReference type="Pfam" id="PF13456">
    <property type="entry name" value="RVT_3"/>
    <property type="match status" value="1"/>
</dbReference>
<dbReference type="InterPro" id="IPR036397">
    <property type="entry name" value="RNaseH_sf"/>
</dbReference>
<dbReference type="Gene3D" id="3.30.420.10">
    <property type="entry name" value="Ribonuclease H-like superfamily/Ribonuclease H"/>
    <property type="match status" value="1"/>
</dbReference>
<organism evidence="2 3">
    <name type="scientific">Spinacia oleracea</name>
    <name type="common">Spinach</name>
    <dbReference type="NCBI Taxonomy" id="3562"/>
    <lineage>
        <taxon>Eukaryota</taxon>
        <taxon>Viridiplantae</taxon>
        <taxon>Streptophyta</taxon>
        <taxon>Embryophyta</taxon>
        <taxon>Tracheophyta</taxon>
        <taxon>Spermatophyta</taxon>
        <taxon>Magnoliopsida</taxon>
        <taxon>eudicotyledons</taxon>
        <taxon>Gunneridae</taxon>
        <taxon>Pentapetalae</taxon>
        <taxon>Caryophyllales</taxon>
        <taxon>Chenopodiaceae</taxon>
        <taxon>Chenopodioideae</taxon>
        <taxon>Anserineae</taxon>
        <taxon>Spinacia</taxon>
    </lineage>
</organism>
<evidence type="ECO:0000259" key="1">
    <source>
        <dbReference type="Pfam" id="PF13456"/>
    </source>
</evidence>
<proteinExistence type="predicted"/>
<dbReference type="RefSeq" id="XP_056685827.1">
    <property type="nucleotide sequence ID" value="XM_056829849.1"/>
</dbReference>